<sequence length="71" mass="8299">MMYKLGIYIMSYSDIFVSFAHGSMLFFNLYILKSFTVLIFNIIKQTTYSAYFSFSYVTSCNTIALNNKSQR</sequence>
<feature type="transmembrane region" description="Helical" evidence="1">
    <location>
        <begin position="20"/>
        <end position="43"/>
    </location>
</feature>
<dbReference type="EMBL" id="CVOU01000006">
    <property type="protein sequence ID" value="CRI14265.1"/>
    <property type="molecule type" value="Genomic_DNA"/>
</dbReference>
<evidence type="ECO:0000256" key="1">
    <source>
        <dbReference type="SAM" id="Phobius"/>
    </source>
</evidence>
<name>A0A7U7JR37_9STAP</name>
<evidence type="ECO:0000313" key="3">
    <source>
        <dbReference type="Proteomes" id="UP000236509"/>
    </source>
</evidence>
<evidence type="ECO:0000313" key="2">
    <source>
        <dbReference type="EMBL" id="CRI14265.1"/>
    </source>
</evidence>
<reference evidence="2 3" key="1">
    <citation type="submission" date="2015-04" db="EMBL/GenBank/DDBJ databases">
        <authorList>
            <person name="Cao L."/>
            <person name="Gao C.H."/>
        </authorList>
    </citation>
    <scope>NUCLEOTIDE SEQUENCE [LARGE SCALE GENOMIC DNA]</scope>
    <source>
        <strain evidence="2 3">SH3</strain>
    </source>
</reference>
<organism evidence="2 3">
    <name type="scientific">Staphylococcus argenteus</name>
    <dbReference type="NCBI Taxonomy" id="985002"/>
    <lineage>
        <taxon>Bacteria</taxon>
        <taxon>Bacillati</taxon>
        <taxon>Bacillota</taxon>
        <taxon>Bacilli</taxon>
        <taxon>Bacillales</taxon>
        <taxon>Staphylococcaceae</taxon>
        <taxon>Staphylococcus</taxon>
    </lineage>
</organism>
<keyword evidence="1" id="KW-1133">Transmembrane helix</keyword>
<protein>
    <submittedName>
        <fullName evidence="2">Uncharacterized protein</fullName>
    </submittedName>
</protein>
<keyword evidence="3" id="KW-1185">Reference proteome</keyword>
<keyword evidence="1" id="KW-0472">Membrane</keyword>
<proteinExistence type="predicted"/>
<accession>A0A7U7JR37</accession>
<dbReference type="Proteomes" id="UP000236509">
    <property type="component" value="Unassembled WGS sequence"/>
</dbReference>
<gene>
    <name evidence="2" type="ORF">BN1326_140110</name>
</gene>
<dbReference type="AlphaFoldDB" id="A0A7U7JR37"/>
<comment type="caution">
    <text evidence="2">The sequence shown here is derived from an EMBL/GenBank/DDBJ whole genome shotgun (WGS) entry which is preliminary data.</text>
</comment>
<keyword evidence="1" id="KW-0812">Transmembrane</keyword>